<evidence type="ECO:0000256" key="1">
    <source>
        <dbReference type="SAM" id="SignalP"/>
    </source>
</evidence>
<sequence length="69" mass="7697">MVVKVVALFCVCLSSFSITTTTSTTSHGTNCCFVVPDAFIFFQFCGEVGQAKRKEEKRRVDRHVEFTVG</sequence>
<proteinExistence type="predicted"/>
<keyword evidence="1" id="KW-0732">Signal</keyword>
<comment type="caution">
    <text evidence="2">The sequence shown here is derived from an EMBL/GenBank/DDBJ whole genome shotgun (WGS) entry which is preliminary data.</text>
</comment>
<name>A0A5B7GPI4_PORTR</name>
<evidence type="ECO:0008006" key="4">
    <source>
        <dbReference type="Google" id="ProtNLM"/>
    </source>
</evidence>
<dbReference type="EMBL" id="VSRR010016593">
    <property type="protein sequence ID" value="MPC59473.1"/>
    <property type="molecule type" value="Genomic_DNA"/>
</dbReference>
<gene>
    <name evidence="2" type="ORF">E2C01_053492</name>
</gene>
<dbReference type="Proteomes" id="UP000324222">
    <property type="component" value="Unassembled WGS sequence"/>
</dbReference>
<organism evidence="2 3">
    <name type="scientific">Portunus trituberculatus</name>
    <name type="common">Swimming crab</name>
    <name type="synonym">Neptunus trituberculatus</name>
    <dbReference type="NCBI Taxonomy" id="210409"/>
    <lineage>
        <taxon>Eukaryota</taxon>
        <taxon>Metazoa</taxon>
        <taxon>Ecdysozoa</taxon>
        <taxon>Arthropoda</taxon>
        <taxon>Crustacea</taxon>
        <taxon>Multicrustacea</taxon>
        <taxon>Malacostraca</taxon>
        <taxon>Eumalacostraca</taxon>
        <taxon>Eucarida</taxon>
        <taxon>Decapoda</taxon>
        <taxon>Pleocyemata</taxon>
        <taxon>Brachyura</taxon>
        <taxon>Eubrachyura</taxon>
        <taxon>Portunoidea</taxon>
        <taxon>Portunidae</taxon>
        <taxon>Portuninae</taxon>
        <taxon>Portunus</taxon>
    </lineage>
</organism>
<protein>
    <recommendedName>
        <fullName evidence="4">Secreted protein</fullName>
    </recommendedName>
</protein>
<reference evidence="2 3" key="1">
    <citation type="submission" date="2019-05" db="EMBL/GenBank/DDBJ databases">
        <title>Another draft genome of Portunus trituberculatus and its Hox gene families provides insights of decapod evolution.</title>
        <authorList>
            <person name="Jeong J.-H."/>
            <person name="Song I."/>
            <person name="Kim S."/>
            <person name="Choi T."/>
            <person name="Kim D."/>
            <person name="Ryu S."/>
            <person name="Kim W."/>
        </authorList>
    </citation>
    <scope>NUCLEOTIDE SEQUENCE [LARGE SCALE GENOMIC DNA]</scope>
    <source>
        <tissue evidence="2">Muscle</tissue>
    </source>
</reference>
<keyword evidence="3" id="KW-1185">Reference proteome</keyword>
<dbReference type="AlphaFoldDB" id="A0A5B7GPI4"/>
<evidence type="ECO:0000313" key="2">
    <source>
        <dbReference type="EMBL" id="MPC59473.1"/>
    </source>
</evidence>
<evidence type="ECO:0000313" key="3">
    <source>
        <dbReference type="Proteomes" id="UP000324222"/>
    </source>
</evidence>
<accession>A0A5B7GPI4</accession>
<feature type="signal peptide" evidence="1">
    <location>
        <begin position="1"/>
        <end position="23"/>
    </location>
</feature>
<feature type="chain" id="PRO_5022782802" description="Secreted protein" evidence="1">
    <location>
        <begin position="24"/>
        <end position="69"/>
    </location>
</feature>